<accession>A0ABU1AC20</accession>
<keyword evidence="5 6" id="KW-0472">Membrane</keyword>
<keyword evidence="9" id="KW-1185">Reference proteome</keyword>
<reference evidence="8 9" key="1">
    <citation type="journal article" date="2023" name="Int. J. Syst. Evol. Microbiol.">
        <title>Lactiplantibacillus brownii sp. nov., a novel psychrotolerant species isolated from sauerkraut.</title>
        <authorList>
            <person name="Heng Y.C."/>
            <person name="Silvaraju S."/>
            <person name="Lee J.K.Y."/>
            <person name="Kittelmann S."/>
        </authorList>
    </citation>
    <scope>NUCLEOTIDE SEQUENCE [LARGE SCALE GENOMIC DNA]</scope>
    <source>
        <strain evidence="8 9">WILCCON 0030</strain>
    </source>
</reference>
<dbReference type="RefSeq" id="WP_308704136.1">
    <property type="nucleotide sequence ID" value="NZ_AP027463.1"/>
</dbReference>
<protein>
    <submittedName>
        <fullName evidence="8">PLD nuclease N-terminal domain-containing protein</fullName>
    </submittedName>
</protein>
<dbReference type="InterPro" id="IPR027379">
    <property type="entry name" value="CLS_N"/>
</dbReference>
<sequence>MFKHCHLHHQQRPKLSRRVRQQIAPVAAFEFVASSIAITDIIRAKSVRRGHKIGWLLLAFVQPIGPWLYFMFGQTRD</sequence>
<evidence type="ECO:0000256" key="1">
    <source>
        <dbReference type="ARBA" id="ARBA00004651"/>
    </source>
</evidence>
<comment type="caution">
    <text evidence="8">The sequence shown here is derived from an EMBL/GenBank/DDBJ whole genome shotgun (WGS) entry which is preliminary data.</text>
</comment>
<keyword evidence="2" id="KW-1003">Cell membrane</keyword>
<name>A0ABU1AC20_9LACO</name>
<comment type="subcellular location">
    <subcellularLocation>
        <location evidence="1">Cell membrane</location>
        <topology evidence="1">Multi-pass membrane protein</topology>
    </subcellularLocation>
</comment>
<evidence type="ECO:0000256" key="3">
    <source>
        <dbReference type="ARBA" id="ARBA00022692"/>
    </source>
</evidence>
<keyword evidence="4 6" id="KW-1133">Transmembrane helix</keyword>
<evidence type="ECO:0000313" key="8">
    <source>
        <dbReference type="EMBL" id="MDQ7938458.1"/>
    </source>
</evidence>
<dbReference type="Pfam" id="PF13396">
    <property type="entry name" value="PLDc_N"/>
    <property type="match status" value="1"/>
</dbReference>
<evidence type="ECO:0000256" key="5">
    <source>
        <dbReference type="ARBA" id="ARBA00023136"/>
    </source>
</evidence>
<evidence type="ECO:0000313" key="9">
    <source>
        <dbReference type="Proteomes" id="UP001227831"/>
    </source>
</evidence>
<feature type="domain" description="Cardiolipin synthase N-terminal" evidence="7">
    <location>
        <begin position="34"/>
        <end position="74"/>
    </location>
</feature>
<evidence type="ECO:0000256" key="2">
    <source>
        <dbReference type="ARBA" id="ARBA00022475"/>
    </source>
</evidence>
<dbReference type="EMBL" id="JAVCWF010000001">
    <property type="protein sequence ID" value="MDQ7938458.1"/>
    <property type="molecule type" value="Genomic_DNA"/>
</dbReference>
<evidence type="ECO:0000256" key="4">
    <source>
        <dbReference type="ARBA" id="ARBA00022989"/>
    </source>
</evidence>
<proteinExistence type="predicted"/>
<gene>
    <name evidence="8" type="ORF">RA086_12645</name>
</gene>
<dbReference type="Proteomes" id="UP001227831">
    <property type="component" value="Unassembled WGS sequence"/>
</dbReference>
<evidence type="ECO:0000256" key="6">
    <source>
        <dbReference type="SAM" id="Phobius"/>
    </source>
</evidence>
<keyword evidence="3 6" id="KW-0812">Transmembrane</keyword>
<organism evidence="8 9">
    <name type="scientific">Lactiplantibacillus brownii</name>
    <dbReference type="NCBI Taxonomy" id="3069269"/>
    <lineage>
        <taxon>Bacteria</taxon>
        <taxon>Bacillati</taxon>
        <taxon>Bacillota</taxon>
        <taxon>Bacilli</taxon>
        <taxon>Lactobacillales</taxon>
        <taxon>Lactobacillaceae</taxon>
        <taxon>Lactiplantibacillus</taxon>
    </lineage>
</organism>
<feature type="transmembrane region" description="Helical" evidence="6">
    <location>
        <begin position="54"/>
        <end position="72"/>
    </location>
</feature>
<evidence type="ECO:0000259" key="7">
    <source>
        <dbReference type="Pfam" id="PF13396"/>
    </source>
</evidence>